<proteinExistence type="predicted"/>
<reference evidence="2 3" key="1">
    <citation type="submission" date="2018-04" db="EMBL/GenBank/DDBJ databases">
        <title>Genomic Encyclopedia of Archaeal and Bacterial Type Strains, Phase II (KMG-II): from individual species to whole genera.</title>
        <authorList>
            <person name="Goeker M."/>
        </authorList>
    </citation>
    <scope>NUCLEOTIDE SEQUENCE [LARGE SCALE GENOMIC DNA]</scope>
    <source>
        <strain evidence="2 3">DSM 100162</strain>
    </source>
</reference>
<feature type="transmembrane region" description="Helical" evidence="1">
    <location>
        <begin position="34"/>
        <end position="56"/>
    </location>
</feature>
<protein>
    <submittedName>
        <fullName evidence="2">Uncharacterized protein</fullName>
    </submittedName>
</protein>
<dbReference type="EMBL" id="QBKI01000006">
    <property type="protein sequence ID" value="PTX18204.1"/>
    <property type="molecule type" value="Genomic_DNA"/>
</dbReference>
<accession>A0A2T5YFY7</accession>
<name>A0A2T5YFY7_9BACT</name>
<dbReference type="Proteomes" id="UP000244225">
    <property type="component" value="Unassembled WGS sequence"/>
</dbReference>
<comment type="caution">
    <text evidence="2">The sequence shown here is derived from an EMBL/GenBank/DDBJ whole genome shotgun (WGS) entry which is preliminary data.</text>
</comment>
<sequence>MILSGLFLGSMFLVTIVLGCLVVAAVLKLAIKRYSFFTLFSVATAVSFLIFHYYLYSPTLKITVPKGFNGEVTLVLSEVDDNILTVDSNGIGYINQWTFNKTYTQPIVVDAEGSNINGRLASFNPSTFWAKGKTCCLQGKEINTLSFEVAPIEKVGEKQYYSRDLTALVDTALVLAVEPNKYTRVQTTEVTKE</sequence>
<keyword evidence="1" id="KW-1133">Transmembrane helix</keyword>
<keyword evidence="1" id="KW-0812">Transmembrane</keyword>
<evidence type="ECO:0000313" key="2">
    <source>
        <dbReference type="EMBL" id="PTX18204.1"/>
    </source>
</evidence>
<organism evidence="2 3">
    <name type="scientific">Pontibacter mucosus</name>
    <dbReference type="NCBI Taxonomy" id="1649266"/>
    <lineage>
        <taxon>Bacteria</taxon>
        <taxon>Pseudomonadati</taxon>
        <taxon>Bacteroidota</taxon>
        <taxon>Cytophagia</taxon>
        <taxon>Cytophagales</taxon>
        <taxon>Hymenobacteraceae</taxon>
        <taxon>Pontibacter</taxon>
    </lineage>
</organism>
<evidence type="ECO:0000256" key="1">
    <source>
        <dbReference type="SAM" id="Phobius"/>
    </source>
</evidence>
<feature type="transmembrane region" description="Helical" evidence="1">
    <location>
        <begin position="6"/>
        <end position="27"/>
    </location>
</feature>
<keyword evidence="3" id="KW-1185">Reference proteome</keyword>
<dbReference type="AlphaFoldDB" id="A0A2T5YFY7"/>
<keyword evidence="1" id="KW-0472">Membrane</keyword>
<evidence type="ECO:0000313" key="3">
    <source>
        <dbReference type="Proteomes" id="UP000244225"/>
    </source>
</evidence>
<gene>
    <name evidence="2" type="ORF">C8N40_1063</name>
</gene>